<comment type="similarity">
    <text evidence="3">Belongs to the P-Pant transferase superfamily. EntD family.</text>
</comment>
<comment type="catalytic activity">
    <reaction evidence="10">
        <text>apo-[aryl-carrier protein] + CoA = holo-[aryl-carrier protein] + adenosine 3',5'-bisphosphate + H(+)</text>
        <dbReference type="Rhea" id="RHEA:48404"/>
        <dbReference type="Rhea" id="RHEA-COMP:15903"/>
        <dbReference type="Rhea" id="RHEA-COMP:17557"/>
        <dbReference type="ChEBI" id="CHEBI:15378"/>
        <dbReference type="ChEBI" id="CHEBI:29999"/>
        <dbReference type="ChEBI" id="CHEBI:57287"/>
        <dbReference type="ChEBI" id="CHEBI:58343"/>
        <dbReference type="ChEBI" id="CHEBI:64479"/>
    </reaction>
</comment>
<comment type="subunit">
    <text evidence="4">EntB, EntD, EntE, and EntF form a multienzyme complex called enterobactin synthase.</text>
</comment>
<reference evidence="16 17" key="1">
    <citation type="submission" date="2019-05" db="EMBL/GenBank/DDBJ databases">
        <title>Pseudorhodobacter turbinis sp. nov., isolated from the gut of the Korean turban shell.</title>
        <authorList>
            <person name="Jeong Y.-S."/>
            <person name="Kang W.-R."/>
            <person name="Bae J.-W."/>
        </authorList>
    </citation>
    <scope>NUCLEOTIDE SEQUENCE [LARGE SCALE GENOMIC DNA]</scope>
    <source>
        <strain evidence="16 17">S12M18</strain>
    </source>
</reference>
<evidence type="ECO:0000256" key="10">
    <source>
        <dbReference type="ARBA" id="ARBA00049176"/>
    </source>
</evidence>
<evidence type="ECO:0000256" key="2">
    <source>
        <dbReference type="ARBA" id="ARBA00004993"/>
    </source>
</evidence>
<gene>
    <name evidence="16" type="ORF">EOK75_08365</name>
</gene>
<feature type="binding site" evidence="12">
    <location>
        <begin position="113"/>
        <end position="114"/>
    </location>
    <ligand>
        <name>CoA</name>
        <dbReference type="ChEBI" id="CHEBI:57287"/>
    </ligand>
</feature>
<evidence type="ECO:0000256" key="4">
    <source>
        <dbReference type="ARBA" id="ARBA00011503"/>
    </source>
</evidence>
<evidence type="ECO:0000256" key="6">
    <source>
        <dbReference type="ARBA" id="ARBA00022679"/>
    </source>
</evidence>
<evidence type="ECO:0000256" key="9">
    <source>
        <dbReference type="ARBA" id="ARBA00031996"/>
    </source>
</evidence>
<organism evidence="16 17">
    <name type="scientific">Pseudorhodobacter turbinis</name>
    <dbReference type="NCBI Taxonomy" id="2500533"/>
    <lineage>
        <taxon>Bacteria</taxon>
        <taxon>Pseudomonadati</taxon>
        <taxon>Pseudomonadota</taxon>
        <taxon>Alphaproteobacteria</taxon>
        <taxon>Rhodobacterales</taxon>
        <taxon>Paracoccaceae</taxon>
        <taxon>Pseudorhodobacter</taxon>
    </lineage>
</organism>
<dbReference type="EMBL" id="CP039964">
    <property type="protein sequence ID" value="QCO55754.1"/>
    <property type="molecule type" value="Genomic_DNA"/>
</dbReference>
<evidence type="ECO:0000256" key="1">
    <source>
        <dbReference type="ARBA" id="ARBA00003937"/>
    </source>
</evidence>
<dbReference type="GO" id="GO:0005886">
    <property type="term" value="C:plasma membrane"/>
    <property type="evidence" value="ECO:0007669"/>
    <property type="project" value="TreeGrafter"/>
</dbReference>
<comment type="cofactor">
    <cofactor evidence="13">
        <name>Mg(2+)</name>
        <dbReference type="ChEBI" id="CHEBI:18420"/>
    </cofactor>
</comment>
<keyword evidence="7" id="KW-0259">Enterobactin biosynthesis</keyword>
<evidence type="ECO:0000259" key="15">
    <source>
        <dbReference type="Pfam" id="PF17837"/>
    </source>
</evidence>
<dbReference type="GO" id="GO:0008897">
    <property type="term" value="F:holo-[acyl-carrier-protein] synthase activity"/>
    <property type="evidence" value="ECO:0007669"/>
    <property type="project" value="InterPro"/>
</dbReference>
<evidence type="ECO:0000256" key="7">
    <source>
        <dbReference type="ARBA" id="ARBA00023191"/>
    </source>
</evidence>
<dbReference type="PRINTS" id="PR01399">
    <property type="entry name" value="ENTSNTHTASED"/>
</dbReference>
<name>A0A4V1E0T5_9RHOB</name>
<feature type="domain" description="4'-phosphopantetheinyl transferase" evidence="14">
    <location>
        <begin position="129"/>
        <end position="211"/>
    </location>
</feature>
<evidence type="ECO:0000256" key="5">
    <source>
        <dbReference type="ARBA" id="ARBA00019087"/>
    </source>
</evidence>
<dbReference type="InterPro" id="IPR041354">
    <property type="entry name" value="4PPT_N"/>
</dbReference>
<dbReference type="InterPro" id="IPR003542">
    <property type="entry name" value="Enbac_synth_compD-like"/>
</dbReference>
<feature type="binding site" evidence="12">
    <location>
        <position position="79"/>
    </location>
    <ligand>
        <name>CoA</name>
        <dbReference type="ChEBI" id="CHEBI:57287"/>
    </ligand>
</feature>
<comment type="catalytic activity">
    <reaction evidence="11">
        <text>apo-[peptidyl-carrier protein] + CoA = holo-[peptidyl-carrier protein] + adenosine 3',5'-bisphosphate + H(+)</text>
        <dbReference type="Rhea" id="RHEA:46228"/>
        <dbReference type="Rhea" id="RHEA-COMP:11479"/>
        <dbReference type="Rhea" id="RHEA-COMP:11480"/>
        <dbReference type="ChEBI" id="CHEBI:15378"/>
        <dbReference type="ChEBI" id="CHEBI:29999"/>
        <dbReference type="ChEBI" id="CHEBI:57287"/>
        <dbReference type="ChEBI" id="CHEBI:58343"/>
        <dbReference type="ChEBI" id="CHEBI:64479"/>
    </reaction>
</comment>
<dbReference type="GO" id="GO:0000287">
    <property type="term" value="F:magnesium ion binding"/>
    <property type="evidence" value="ECO:0007669"/>
    <property type="project" value="InterPro"/>
</dbReference>
<dbReference type="KEGG" id="pseb:EOK75_08365"/>
<evidence type="ECO:0000313" key="17">
    <source>
        <dbReference type="Proteomes" id="UP000298631"/>
    </source>
</evidence>
<keyword evidence="17" id="KW-1185">Reference proteome</keyword>
<feature type="binding site" evidence="12">
    <location>
        <position position="133"/>
    </location>
    <ligand>
        <name>CoA</name>
        <dbReference type="ChEBI" id="CHEBI:57287"/>
    </ligand>
</feature>
<comment type="function">
    <text evidence="1">Involved in the biosynthesis of the siderophore enterobactin (enterochelin), which is a macrocyclic trimeric lactone of N-(2,3-dihydroxybenzoyl)-serine. The serine trilactone serves as a scaffolding for the three catechol functionalities that provide hexadentate coordination for the tightly ligated iron(2+) atoms. Plays an essential role in the assembly of the enterobactin by catalyzing the transfer of the 4'-phosphopantetheine (Ppant) moiety from coenzyme A to the apo-domains of both EntB (ArCP domain) and EntF (PCP domain) to yield their holo-forms which make them competent for the activation of 2,3-dihydroxybenzoate (DHB) and L-serine, respectively.</text>
</comment>
<proteinExistence type="inferred from homology"/>
<feature type="binding site" evidence="13">
    <location>
        <position position="135"/>
    </location>
    <ligand>
        <name>Mg(2+)</name>
        <dbReference type="ChEBI" id="CHEBI:18420"/>
    </ligand>
</feature>
<dbReference type="PANTHER" id="PTHR38096">
    <property type="entry name" value="ENTEROBACTIN SYNTHASE COMPONENT D"/>
    <property type="match status" value="1"/>
</dbReference>
<feature type="binding site" evidence="12">
    <location>
        <position position="181"/>
    </location>
    <ligand>
        <name>CoA</name>
        <dbReference type="ChEBI" id="CHEBI:57287"/>
    </ligand>
</feature>
<evidence type="ECO:0000256" key="3">
    <source>
        <dbReference type="ARBA" id="ARBA00008342"/>
    </source>
</evidence>
<evidence type="ECO:0000256" key="8">
    <source>
        <dbReference type="ARBA" id="ARBA00029894"/>
    </source>
</evidence>
<dbReference type="GO" id="GO:0009366">
    <property type="term" value="C:enterobactin synthetase complex"/>
    <property type="evidence" value="ECO:0007669"/>
    <property type="project" value="InterPro"/>
</dbReference>
<dbReference type="PANTHER" id="PTHR38096:SF1">
    <property type="entry name" value="ENTEROBACTIN SYNTHASE COMPONENT D"/>
    <property type="match status" value="1"/>
</dbReference>
<dbReference type="SUPFAM" id="SSF56214">
    <property type="entry name" value="4'-phosphopantetheinyl transferase"/>
    <property type="match status" value="1"/>
</dbReference>
<dbReference type="Gene3D" id="3.90.470.20">
    <property type="entry name" value="4'-phosphopantetheinyl transferase domain"/>
    <property type="match status" value="1"/>
</dbReference>
<comment type="pathway">
    <text evidence="2">Siderophore biosynthesis; enterobactin biosynthesis.</text>
</comment>
<sequence>MQGRCHALPLDKSLMNAAHCLSSRPLIQSQGVIWRSCSFTVGPAHRHEAETEFGRVVVDLPPDLARAVDKRRSEFLAGRLCATVALRAAGSDGQVHRRGRAPVWPQGFVGSISHNATRAVAVVSSSLFGIGVDCETWMTSQTAEEISALVLTEQDLAHIPPNADPAHFCTVVFSAKESLYKALSDHLNDIPDFSEASIVEANANRLILAFRGWRVPVDYAARTAECITLARLETAQR</sequence>
<keyword evidence="13" id="KW-0460">Magnesium</keyword>
<protein>
    <recommendedName>
        <fullName evidence="5">Enterobactin synthase component D</fullName>
    </recommendedName>
    <alternativeName>
        <fullName evidence="8">4'-phosphopantetheinyl transferase EntD</fullName>
    </alternativeName>
    <alternativeName>
        <fullName evidence="9">Enterochelin synthase D</fullName>
    </alternativeName>
</protein>
<dbReference type="AlphaFoldDB" id="A0A4V1E0T5"/>
<dbReference type="GO" id="GO:0009239">
    <property type="term" value="P:enterobactin biosynthetic process"/>
    <property type="evidence" value="ECO:0007669"/>
    <property type="project" value="UniProtKB-UniPathway"/>
</dbReference>
<dbReference type="Pfam" id="PF01648">
    <property type="entry name" value="ACPS"/>
    <property type="match status" value="1"/>
</dbReference>
<feature type="binding site" evidence="12">
    <location>
        <position position="71"/>
    </location>
    <ligand>
        <name>CoA</name>
        <dbReference type="ChEBI" id="CHEBI:57287"/>
    </ligand>
</feature>
<evidence type="ECO:0000256" key="12">
    <source>
        <dbReference type="PIRSR" id="PIRSR603542-1"/>
    </source>
</evidence>
<evidence type="ECO:0000259" key="14">
    <source>
        <dbReference type="Pfam" id="PF01648"/>
    </source>
</evidence>
<accession>A0A4V1E0T5</accession>
<evidence type="ECO:0000256" key="11">
    <source>
        <dbReference type="ARBA" id="ARBA00049191"/>
    </source>
</evidence>
<feature type="domain" description="4'-phosphopantetheinyl transferase N-terminal" evidence="15">
    <location>
        <begin position="64"/>
        <end position="124"/>
    </location>
</feature>
<dbReference type="InterPro" id="IPR008278">
    <property type="entry name" value="4-PPantetheinyl_Trfase_dom"/>
</dbReference>
<dbReference type="InterPro" id="IPR037143">
    <property type="entry name" value="4-PPantetheinyl_Trfase_dom_sf"/>
</dbReference>
<feature type="binding site" evidence="12">
    <location>
        <position position="177"/>
    </location>
    <ligand>
        <name>CoA</name>
        <dbReference type="ChEBI" id="CHEBI:57287"/>
    </ligand>
</feature>
<dbReference type="Pfam" id="PF17837">
    <property type="entry name" value="4PPT_N"/>
    <property type="match status" value="1"/>
</dbReference>
<dbReference type="Proteomes" id="UP000298631">
    <property type="component" value="Chromosome"/>
</dbReference>
<keyword evidence="6 16" id="KW-0808">Transferase</keyword>
<dbReference type="OrthoDB" id="8210607at2"/>
<keyword evidence="13" id="KW-0479">Metal-binding</keyword>
<evidence type="ECO:0000313" key="16">
    <source>
        <dbReference type="EMBL" id="QCO55754.1"/>
    </source>
</evidence>
<feature type="binding site" evidence="13">
    <location>
        <position position="133"/>
    </location>
    <ligand>
        <name>Mg(2+)</name>
        <dbReference type="ChEBI" id="CHEBI:18420"/>
    </ligand>
</feature>
<evidence type="ECO:0000256" key="13">
    <source>
        <dbReference type="PIRSR" id="PIRSR603542-2"/>
    </source>
</evidence>
<dbReference type="UniPathway" id="UPA00017"/>